<accession>A0ABT8U737</accession>
<comment type="caution">
    <text evidence="2">The sequence shown here is derived from an EMBL/GenBank/DDBJ whole genome shotgun (WGS) entry which is preliminary data.</text>
</comment>
<evidence type="ECO:0000313" key="2">
    <source>
        <dbReference type="EMBL" id="MDO3425960.1"/>
    </source>
</evidence>
<dbReference type="EMBL" id="JAULSJ010000021">
    <property type="protein sequence ID" value="MDO3425960.1"/>
    <property type="molecule type" value="Genomic_DNA"/>
</dbReference>
<keyword evidence="1" id="KW-0812">Transmembrane</keyword>
<keyword evidence="1" id="KW-0472">Membrane</keyword>
<dbReference type="RefSeq" id="WP_302716549.1">
    <property type="nucleotide sequence ID" value="NZ_JAULSJ010000021.1"/>
</dbReference>
<gene>
    <name evidence="2" type="ORF">QWT87_13750</name>
</gene>
<feature type="transmembrane region" description="Helical" evidence="1">
    <location>
        <begin position="145"/>
        <end position="162"/>
    </location>
</feature>
<protein>
    <submittedName>
        <fullName evidence="2">Uncharacterized protein</fullName>
    </submittedName>
</protein>
<proteinExistence type="predicted"/>
<reference evidence="2" key="1">
    <citation type="submission" date="2023-07" db="EMBL/GenBank/DDBJ databases">
        <title>AMR profile of multidrug- resistance Chryseobacterium gambrini related strain.</title>
        <authorList>
            <person name="Kirdat K."/>
            <person name="Bhatt A."/>
            <person name="Kuyare S."/>
            <person name="Yadav A."/>
        </authorList>
    </citation>
    <scope>NUCLEOTIDE SEQUENCE</scope>
    <source>
        <strain evidence="2">APV-1</strain>
    </source>
</reference>
<organism evidence="2 3">
    <name type="scientific">Chryseobacterium urinae</name>
    <dbReference type="NCBI Taxonomy" id="3058400"/>
    <lineage>
        <taxon>Bacteria</taxon>
        <taxon>Pseudomonadati</taxon>
        <taxon>Bacteroidota</taxon>
        <taxon>Flavobacteriia</taxon>
        <taxon>Flavobacteriales</taxon>
        <taxon>Weeksellaceae</taxon>
        <taxon>Chryseobacterium group</taxon>
        <taxon>Chryseobacterium</taxon>
    </lineage>
</organism>
<name>A0ABT8U737_9FLAO</name>
<evidence type="ECO:0000256" key="1">
    <source>
        <dbReference type="SAM" id="Phobius"/>
    </source>
</evidence>
<keyword evidence="3" id="KW-1185">Reference proteome</keyword>
<sequence length="164" mass="18832">MEAEISYNQTEWSEKKQNMKYWEFVSKTKHLLNKDFHKNIVFGDLQPNPYLINAYKIIGGKGEIAFWREDKYPLDGAIARLMFTPTIYIYAKECCEVFEEKIGNKPLFMSGLTPQGVVNKYNSEKNTIKSHTTTYTNNSSQSGCVGVLLLIMGIISLLILQINF</sequence>
<dbReference type="Proteomes" id="UP001168128">
    <property type="component" value="Unassembled WGS sequence"/>
</dbReference>
<evidence type="ECO:0000313" key="3">
    <source>
        <dbReference type="Proteomes" id="UP001168128"/>
    </source>
</evidence>
<keyword evidence="1" id="KW-1133">Transmembrane helix</keyword>